<dbReference type="PANTHER" id="PTHR13003:SF2">
    <property type="entry name" value="NUCLEAR PORE COMPLEX PROTEIN NUP107"/>
    <property type="match status" value="1"/>
</dbReference>
<evidence type="ECO:0000256" key="4">
    <source>
        <dbReference type="ARBA" id="ARBA00023010"/>
    </source>
</evidence>
<dbReference type="GO" id="GO:0140599">
    <property type="term" value="C:mitotic nuclear bridge midzone membrane domain"/>
    <property type="evidence" value="ECO:0007669"/>
    <property type="project" value="EnsemblFungi"/>
</dbReference>
<dbReference type="RefSeq" id="XP_002175266.1">
    <property type="nucleotide sequence ID" value="XM_002175230.2"/>
</dbReference>
<comment type="similarity">
    <text evidence="7">Belongs to the nucleoporin Nup84/Nup107 family.</text>
</comment>
<evidence type="ECO:0000256" key="7">
    <source>
        <dbReference type="RuleBase" id="RU365072"/>
    </source>
</evidence>
<dbReference type="OMA" id="YEIRALY"/>
<evidence type="ECO:0000256" key="6">
    <source>
        <dbReference type="ARBA" id="ARBA00023242"/>
    </source>
</evidence>
<dbReference type="GO" id="GO:0016973">
    <property type="term" value="P:poly(A)+ mRNA export from nucleus"/>
    <property type="evidence" value="ECO:0007669"/>
    <property type="project" value="EnsemblFungi"/>
</dbReference>
<sequence>MSAFATSNMPVDGTSWQNNFANSSSSFTKMNENDELENVVTVGPNGAVMEIDLGDEFDLFAELVEKKGKDVFAEDGLLAAFYKACQEKIKQSTKENDTLAVEQWDLEMRTWDLVQRLYLLRSTGKVPVVPAHRFSSRAIWEEKFYSENIQASENNLVLNWLRDSASSPAAIELRGNRWFYTREAIKTRSRTISSFGEKSNVYVSSLDPDADLREEKRLEERDDDFENNFMQHLFWLFRSGEFEEMVELSKRSGNQWRAVSIQGMIEYRDSIVDSKLDTGTFGNKRKELWRRTCLALSREKKASTFERATYGALCGDLKSVLPVCKTWEDHLWAFYNCMTQHSVNLYLNSVMPSPQTRLPPIDSGAGLTPESIFQALAQSDSSEVKDAAAQPLRHVQARIICNNVRQLFMEFHEQLEAVRSGVKELDRTTEPHVLRVLVHLIYAIRFAGFEVDNYASDSILQAYIELLASAGKCELVPLYISNLSGHIRDETYARFLVLIEDEKQRLEQLKLAKKFSFNIDAAVNTAVERIFEETSTNVFSQNIELKSIDAPVDIESQRLIRTLEWMLITCQFTKLIGYSNAAYRLFLRDGNINAANLLDSRLPSETLVTNDMISQTPDTPENEAQLRVALEFMSYSSLCSAFFNYHEYSKLLNTLVHNQSAEEIKLSVLLKNNEDLKKLASDCISCFSELIRTNWLHPSTFSLTKEDNGDVYDQLIHIRNIFIPEIVISLHRIYENQEDFQSCLTLATQVAGDDKKLYDCFLASGRMKEYVRLLSKVSELDLLQKNSVFSL</sequence>
<keyword evidence="6 7" id="KW-0539">Nucleus</keyword>
<dbReference type="HOGENOM" id="CLU_012944_0_0_1"/>
<dbReference type="GeneID" id="7049315"/>
<protein>
    <recommendedName>
        <fullName evidence="7">Nuclear pore complex protein</fullName>
    </recommendedName>
</protein>
<organism evidence="8 10">
    <name type="scientific">Schizosaccharomyces japonicus (strain yFS275 / FY16936)</name>
    <name type="common">Fission yeast</name>
    <dbReference type="NCBI Taxonomy" id="402676"/>
    <lineage>
        <taxon>Eukaryota</taxon>
        <taxon>Fungi</taxon>
        <taxon>Dikarya</taxon>
        <taxon>Ascomycota</taxon>
        <taxon>Taphrinomycotina</taxon>
        <taxon>Schizosaccharomycetes</taxon>
        <taxon>Schizosaccharomycetales</taxon>
        <taxon>Schizosaccharomycetaceae</taxon>
        <taxon>Schizosaccharomyces</taxon>
    </lineage>
</organism>
<accession>B6K619</accession>
<comment type="subcellular location">
    <subcellularLocation>
        <location evidence="7">Nucleus</location>
        <location evidence="7">Nuclear pore complex</location>
    </subcellularLocation>
    <subcellularLocation>
        <location evidence="7">Nucleus membrane</location>
    </subcellularLocation>
</comment>
<comment type="subunit">
    <text evidence="7">Part of the nuclear pore complex (NPC).</text>
</comment>
<evidence type="ECO:0000313" key="10">
    <source>
        <dbReference type="Proteomes" id="UP000001744"/>
    </source>
</evidence>
<dbReference type="OrthoDB" id="3098at2759"/>
<evidence type="ECO:0000313" key="8">
    <source>
        <dbReference type="EMBL" id="EEB08973.1"/>
    </source>
</evidence>
<evidence type="ECO:0000256" key="3">
    <source>
        <dbReference type="ARBA" id="ARBA00022927"/>
    </source>
</evidence>
<dbReference type="GO" id="GO:0031965">
    <property type="term" value="C:nuclear membrane"/>
    <property type="evidence" value="ECO:0007669"/>
    <property type="project" value="UniProtKB-SubCell"/>
</dbReference>
<dbReference type="GO" id="GO:0031080">
    <property type="term" value="C:nuclear pore outer ring"/>
    <property type="evidence" value="ECO:0000318"/>
    <property type="project" value="GO_Central"/>
</dbReference>
<evidence type="ECO:0000256" key="5">
    <source>
        <dbReference type="ARBA" id="ARBA00023132"/>
    </source>
</evidence>
<keyword evidence="2" id="KW-0509">mRNA transport</keyword>
<name>B6K619_SCHJY</name>
<reference evidence="8 10" key="1">
    <citation type="journal article" date="2011" name="Science">
        <title>Comparative functional genomics of the fission yeasts.</title>
        <authorList>
            <person name="Rhind N."/>
            <person name="Chen Z."/>
            <person name="Yassour M."/>
            <person name="Thompson D.A."/>
            <person name="Haas B.J."/>
            <person name="Habib N."/>
            <person name="Wapinski I."/>
            <person name="Roy S."/>
            <person name="Lin M.F."/>
            <person name="Heiman D.I."/>
            <person name="Young S.K."/>
            <person name="Furuya K."/>
            <person name="Guo Y."/>
            <person name="Pidoux A."/>
            <person name="Chen H.M."/>
            <person name="Robbertse B."/>
            <person name="Goldberg J.M."/>
            <person name="Aoki K."/>
            <person name="Bayne E.H."/>
            <person name="Berlin A.M."/>
            <person name="Desjardins C.A."/>
            <person name="Dobbs E."/>
            <person name="Dukaj L."/>
            <person name="Fan L."/>
            <person name="FitzGerald M.G."/>
            <person name="French C."/>
            <person name="Gujja S."/>
            <person name="Hansen K."/>
            <person name="Keifenheim D."/>
            <person name="Levin J.Z."/>
            <person name="Mosher R.A."/>
            <person name="Mueller C.A."/>
            <person name="Pfiffner J."/>
            <person name="Priest M."/>
            <person name="Russ C."/>
            <person name="Smialowska A."/>
            <person name="Swoboda P."/>
            <person name="Sykes S.M."/>
            <person name="Vaughn M."/>
            <person name="Vengrova S."/>
            <person name="Yoder R."/>
            <person name="Zeng Q."/>
            <person name="Allshire R."/>
            <person name="Baulcombe D."/>
            <person name="Birren B.W."/>
            <person name="Brown W."/>
            <person name="Ekwall K."/>
            <person name="Kellis M."/>
            <person name="Leatherwood J."/>
            <person name="Levin H."/>
            <person name="Margalit H."/>
            <person name="Martienssen R."/>
            <person name="Nieduszynski C.A."/>
            <person name="Spatafora J.W."/>
            <person name="Friedman N."/>
            <person name="Dalgaard J.Z."/>
            <person name="Baumann P."/>
            <person name="Niki H."/>
            <person name="Regev A."/>
            <person name="Nusbaum C."/>
        </authorList>
    </citation>
    <scope>NUCLEOTIDE SEQUENCE [LARGE SCALE GENOMIC DNA]</scope>
    <source>
        <strain evidence="10">yFS275 / FY16936</strain>
    </source>
</reference>
<dbReference type="GO" id="GO:0000973">
    <property type="term" value="P:post-transcriptional tethering of RNA polymerase II gene DNA at nuclear periphery"/>
    <property type="evidence" value="ECO:0000318"/>
    <property type="project" value="GO_Central"/>
</dbReference>
<dbReference type="Gene3D" id="1.20.190.50">
    <property type="match status" value="1"/>
</dbReference>
<keyword evidence="5 7" id="KW-0906">Nuclear pore complex</keyword>
<gene>
    <name evidence="9" type="primary">nup107</name>
    <name evidence="8" type="ORF">SJAG_04148</name>
</gene>
<keyword evidence="4 7" id="KW-0811">Translocation</keyword>
<dbReference type="Pfam" id="PF04121">
    <property type="entry name" value="Nup84_Nup100"/>
    <property type="match status" value="1"/>
</dbReference>
<dbReference type="GO" id="GO:0017056">
    <property type="term" value="F:structural constituent of nuclear pore"/>
    <property type="evidence" value="ECO:0000318"/>
    <property type="project" value="GO_Central"/>
</dbReference>
<evidence type="ECO:0000256" key="1">
    <source>
        <dbReference type="ARBA" id="ARBA00022448"/>
    </source>
</evidence>
<dbReference type="Gene3D" id="1.10.3450.20">
    <property type="match status" value="1"/>
</dbReference>
<dbReference type="GO" id="GO:0006606">
    <property type="term" value="P:protein import into nucleus"/>
    <property type="evidence" value="ECO:0000318"/>
    <property type="project" value="GO_Central"/>
</dbReference>
<dbReference type="STRING" id="402676.B6K619"/>
<dbReference type="InterPro" id="IPR007252">
    <property type="entry name" value="Nup84/Nup107"/>
</dbReference>
<comment type="function">
    <text evidence="7">Functions as a component of the nuclear pore complex (NPC).</text>
</comment>
<evidence type="ECO:0000256" key="2">
    <source>
        <dbReference type="ARBA" id="ARBA00022816"/>
    </source>
</evidence>
<dbReference type="JaponicusDB" id="SJAG_04148">
    <property type="gene designation" value="nup107"/>
</dbReference>
<dbReference type="AlphaFoldDB" id="B6K619"/>
<dbReference type="Proteomes" id="UP000001744">
    <property type="component" value="Unassembled WGS sequence"/>
</dbReference>
<dbReference type="GO" id="GO:0006406">
    <property type="term" value="P:mRNA export from nucleus"/>
    <property type="evidence" value="ECO:0000318"/>
    <property type="project" value="GO_Central"/>
</dbReference>
<keyword evidence="1 7" id="KW-0813">Transport</keyword>
<dbReference type="eggNOG" id="KOG1964">
    <property type="taxonomic scope" value="Eukaryota"/>
</dbReference>
<keyword evidence="7" id="KW-0472">Membrane</keyword>
<keyword evidence="3" id="KW-0653">Protein transport</keyword>
<dbReference type="GO" id="GO:0034399">
    <property type="term" value="C:nuclear periphery"/>
    <property type="evidence" value="ECO:0007669"/>
    <property type="project" value="EnsemblFungi"/>
</dbReference>
<keyword evidence="10" id="KW-1185">Reference proteome</keyword>
<proteinExistence type="inferred from homology"/>
<dbReference type="VEuPathDB" id="FungiDB:SJAG_04148"/>
<dbReference type="EMBL" id="KE651167">
    <property type="protein sequence ID" value="EEB08973.1"/>
    <property type="molecule type" value="Genomic_DNA"/>
</dbReference>
<evidence type="ECO:0000313" key="9">
    <source>
        <dbReference type="JaponicusDB" id="SJAG_04148"/>
    </source>
</evidence>
<dbReference type="PANTHER" id="PTHR13003">
    <property type="entry name" value="NUP107-RELATED"/>
    <property type="match status" value="1"/>
</dbReference>